<name>A0A930FZ35_9RHOO</name>
<dbReference type="InterPro" id="IPR014782">
    <property type="entry name" value="Peptidase_M1_dom"/>
</dbReference>
<dbReference type="EMBL" id="JABZMI010000102">
    <property type="protein sequence ID" value="MBF1164716.1"/>
    <property type="molecule type" value="Genomic_DNA"/>
</dbReference>
<gene>
    <name evidence="3" type="ORF">HXL68_06725</name>
</gene>
<dbReference type="SUPFAM" id="SSF55486">
    <property type="entry name" value="Metalloproteases ('zincins'), catalytic domain"/>
    <property type="match status" value="1"/>
</dbReference>
<sequence>MRLARFREVVTALLGLMLATASAFAAPDLVLDISLDPPSRQFKAEAELQPGARNFRFLLHESLRVTSARAGNETVGVDSASGPRGYRQWTVRLAQPGQKLRIRYEGQLPPLERNRDHRSVLGGMPPMAAPEGSFLASGSGWYPRPAELFTYRVNLAVPHGQRALVAGKRIAENRPAAAGESYRASFEFNLPSDGIDLMAGPWIVREKTLARPGQAPIHLRTLFPADLDAQPGLAQGYLDDSATYIERYSRTIGAYPYSEFSIVASPLPTGFGMPTLTYLGADVLRLPFIRKSSLGHEILHNWWGNGVYVDYQRGNWSEGLTTFMADYAYREEESAGAASEMRLAWLRDAAVFAGENTDALRDFRSRANAAGATLGYGKAAMLFVMLRDHLGQQAFDQGIRHFWAAQRFRIASWDDLQAAFESVSGEKLGAFFAAWLDQKALPDVAIAHAEASAIRTPGSPPYQLTIRFRKQDARLPLRLPIEISGAGQRETHWVELGAERSTTTIPLAFAPQSLRLDPDMRVWRRLQASQLPPILRQWMAGRSPQLVDVAHGPEASQAVRQLAGRLFENPPESLAPARLSNALNGKNPVLLVGTHTEVDQALAGAGLPARPASLAGKGSAQVWTVPGQPYRLAVISGQDAPALSALQRGLPHYGGQSWLVFEQGRVIDKGIWPAGIPEITVAGSPTKDKP</sequence>
<feature type="chain" id="PRO_5037737208" evidence="1">
    <location>
        <begin position="26"/>
        <end position="690"/>
    </location>
</feature>
<evidence type="ECO:0000313" key="4">
    <source>
        <dbReference type="Proteomes" id="UP000718593"/>
    </source>
</evidence>
<evidence type="ECO:0000259" key="2">
    <source>
        <dbReference type="Pfam" id="PF01433"/>
    </source>
</evidence>
<feature type="domain" description="Peptidase M1 membrane alanine aminopeptidase" evidence="2">
    <location>
        <begin position="295"/>
        <end position="435"/>
    </location>
</feature>
<keyword evidence="1" id="KW-0732">Signal</keyword>
<dbReference type="Proteomes" id="UP000718593">
    <property type="component" value="Unassembled WGS sequence"/>
</dbReference>
<dbReference type="AlphaFoldDB" id="A0A930FZ35"/>
<dbReference type="RefSeq" id="WP_274740074.1">
    <property type="nucleotide sequence ID" value="NZ_JARBJQ010000015.1"/>
</dbReference>
<protein>
    <submittedName>
        <fullName evidence="3">M1 family peptidase</fullName>
    </submittedName>
</protein>
<reference evidence="3" key="1">
    <citation type="submission" date="2020-04" db="EMBL/GenBank/DDBJ databases">
        <title>Deep metagenomics examines the oral microbiome during advanced dental caries in children, revealing novel taxa and co-occurrences with host molecules.</title>
        <authorList>
            <person name="Baker J.L."/>
            <person name="Morton J.T."/>
            <person name="Dinis M."/>
            <person name="Alvarez R."/>
            <person name="Tran N.C."/>
            <person name="Knight R."/>
            <person name="Edlund A."/>
        </authorList>
    </citation>
    <scope>NUCLEOTIDE SEQUENCE</scope>
    <source>
        <strain evidence="3">JCVI_32_bin.24</strain>
    </source>
</reference>
<dbReference type="Gene3D" id="1.10.390.10">
    <property type="entry name" value="Neutral Protease Domain 2"/>
    <property type="match status" value="1"/>
</dbReference>
<comment type="caution">
    <text evidence="3">The sequence shown here is derived from an EMBL/GenBank/DDBJ whole genome shotgun (WGS) entry which is preliminary data.</text>
</comment>
<proteinExistence type="predicted"/>
<dbReference type="PANTHER" id="PTHR45726">
    <property type="entry name" value="LEUKOTRIENE A-4 HYDROLASE"/>
    <property type="match status" value="1"/>
</dbReference>
<organism evidence="3 4">
    <name type="scientific">Dechloromonas agitata</name>
    <dbReference type="NCBI Taxonomy" id="73030"/>
    <lineage>
        <taxon>Bacteria</taxon>
        <taxon>Pseudomonadati</taxon>
        <taxon>Pseudomonadota</taxon>
        <taxon>Betaproteobacteria</taxon>
        <taxon>Rhodocyclales</taxon>
        <taxon>Azonexaceae</taxon>
        <taxon>Dechloromonas</taxon>
    </lineage>
</organism>
<dbReference type="Pfam" id="PF01433">
    <property type="entry name" value="Peptidase_M1"/>
    <property type="match status" value="1"/>
</dbReference>
<evidence type="ECO:0000256" key="1">
    <source>
        <dbReference type="SAM" id="SignalP"/>
    </source>
</evidence>
<dbReference type="GO" id="GO:0008270">
    <property type="term" value="F:zinc ion binding"/>
    <property type="evidence" value="ECO:0007669"/>
    <property type="project" value="InterPro"/>
</dbReference>
<evidence type="ECO:0000313" key="3">
    <source>
        <dbReference type="EMBL" id="MBF1164716.1"/>
    </source>
</evidence>
<dbReference type="InterPro" id="IPR027268">
    <property type="entry name" value="Peptidase_M4/M1_CTD_sf"/>
</dbReference>
<feature type="signal peptide" evidence="1">
    <location>
        <begin position="1"/>
        <end position="25"/>
    </location>
</feature>
<dbReference type="PANTHER" id="PTHR45726:SF3">
    <property type="entry name" value="LEUKOTRIENE A-4 HYDROLASE"/>
    <property type="match status" value="1"/>
</dbReference>
<dbReference type="InterPro" id="IPR034015">
    <property type="entry name" value="M1_LTA4H"/>
</dbReference>
<dbReference type="GO" id="GO:0008237">
    <property type="term" value="F:metallopeptidase activity"/>
    <property type="evidence" value="ECO:0007669"/>
    <property type="project" value="InterPro"/>
</dbReference>
<accession>A0A930FZ35</accession>